<dbReference type="GO" id="GO:1990904">
    <property type="term" value="C:ribonucleoprotein complex"/>
    <property type="evidence" value="ECO:0007669"/>
    <property type="project" value="UniProtKB-KW"/>
</dbReference>
<dbReference type="Pfam" id="PF01776">
    <property type="entry name" value="Ribosomal_L22e"/>
    <property type="match status" value="1"/>
</dbReference>
<dbReference type="AlphaFoldDB" id="A0A7S3MT67"/>
<keyword evidence="3" id="KW-0687">Ribonucleoprotein</keyword>
<accession>A0A7S3MT67</accession>
<comment type="similarity">
    <text evidence="1">Belongs to the eukaryotic ribosomal protein eL22 family.</text>
</comment>
<gene>
    <name evidence="6" type="ORF">FEHR0123_LOCUS11089</name>
</gene>
<reference evidence="6" key="1">
    <citation type="submission" date="2021-01" db="EMBL/GenBank/DDBJ databases">
        <authorList>
            <person name="Corre E."/>
            <person name="Pelletier E."/>
            <person name="Niang G."/>
            <person name="Scheremetjew M."/>
            <person name="Finn R."/>
            <person name="Kale V."/>
            <person name="Holt S."/>
            <person name="Cochrane G."/>
            <person name="Meng A."/>
            <person name="Brown T."/>
            <person name="Cohen L."/>
        </authorList>
    </citation>
    <scope>NUCLEOTIDE SEQUENCE</scope>
    <source>
        <strain evidence="6">Fehren 1</strain>
    </source>
</reference>
<organism evidence="6">
    <name type="scientific">Favella ehrenbergii</name>
    <dbReference type="NCBI Taxonomy" id="182087"/>
    <lineage>
        <taxon>Eukaryota</taxon>
        <taxon>Sar</taxon>
        <taxon>Alveolata</taxon>
        <taxon>Ciliophora</taxon>
        <taxon>Intramacronucleata</taxon>
        <taxon>Spirotrichea</taxon>
        <taxon>Choreotrichia</taxon>
        <taxon>Tintinnida</taxon>
        <taxon>Xystonellidae</taxon>
        <taxon>Favella</taxon>
    </lineage>
</organism>
<proteinExistence type="inferred from homology"/>
<keyword evidence="2" id="KW-0689">Ribosomal protein</keyword>
<dbReference type="GO" id="GO:0003735">
    <property type="term" value="F:structural constituent of ribosome"/>
    <property type="evidence" value="ECO:0007669"/>
    <property type="project" value="InterPro"/>
</dbReference>
<evidence type="ECO:0000256" key="4">
    <source>
        <dbReference type="ARBA" id="ARBA00040613"/>
    </source>
</evidence>
<evidence type="ECO:0000256" key="2">
    <source>
        <dbReference type="ARBA" id="ARBA00022980"/>
    </source>
</evidence>
<dbReference type="GO" id="GO:0005840">
    <property type="term" value="C:ribosome"/>
    <property type="evidence" value="ECO:0007669"/>
    <property type="project" value="UniProtKB-KW"/>
</dbReference>
<dbReference type="PANTHER" id="PTHR10064">
    <property type="entry name" value="60S RIBOSOMAL PROTEIN L22"/>
    <property type="match status" value="1"/>
</dbReference>
<evidence type="ECO:0000256" key="1">
    <source>
        <dbReference type="ARBA" id="ARBA00007817"/>
    </source>
</evidence>
<evidence type="ECO:0000256" key="5">
    <source>
        <dbReference type="ARBA" id="ARBA00041214"/>
    </source>
</evidence>
<sequence length="124" mass="14023">MGKAAQKVSNKAVKGKKGSNKFVLNCSLPVGDNVIVLNDFTDFLQQKIKVDGKTGNLANTVTVSKDKNNVVVEAKIDFSKRYLKYLTKKYMKKQQLRDYLRVVATNKNTYELRYLQLDAEGAEE</sequence>
<evidence type="ECO:0000256" key="3">
    <source>
        <dbReference type="ARBA" id="ARBA00023274"/>
    </source>
</evidence>
<dbReference type="Gene3D" id="3.30.1360.210">
    <property type="match status" value="1"/>
</dbReference>
<dbReference type="GO" id="GO:0003723">
    <property type="term" value="F:RNA binding"/>
    <property type="evidence" value="ECO:0007669"/>
    <property type="project" value="TreeGrafter"/>
</dbReference>
<dbReference type="EMBL" id="HBIE01036326">
    <property type="protein sequence ID" value="CAE0316128.1"/>
    <property type="molecule type" value="Transcribed_RNA"/>
</dbReference>
<dbReference type="InterPro" id="IPR038526">
    <property type="entry name" value="Ribosomal_eL22_sf"/>
</dbReference>
<evidence type="ECO:0000313" key="6">
    <source>
        <dbReference type="EMBL" id="CAE0316128.1"/>
    </source>
</evidence>
<name>A0A7S3MT67_9SPIT</name>
<protein>
    <recommendedName>
        <fullName evidence="4">Large ribosomal subunit protein eL22</fullName>
    </recommendedName>
    <alternativeName>
        <fullName evidence="5">60S ribosomal protein L22</fullName>
    </alternativeName>
</protein>
<dbReference type="GO" id="GO:0002181">
    <property type="term" value="P:cytoplasmic translation"/>
    <property type="evidence" value="ECO:0007669"/>
    <property type="project" value="TreeGrafter"/>
</dbReference>
<dbReference type="PANTHER" id="PTHR10064:SF0">
    <property type="entry name" value="FI24544P1-RELATED"/>
    <property type="match status" value="1"/>
</dbReference>
<dbReference type="FunFam" id="3.30.1360.210:FF:000002">
    <property type="entry name" value="60S ribosomal protein L22-2"/>
    <property type="match status" value="1"/>
</dbReference>
<dbReference type="InterPro" id="IPR002671">
    <property type="entry name" value="Ribosomal_eL22"/>
</dbReference>